<dbReference type="PIRSF" id="PIRSF005303">
    <property type="entry name" value="Thiam_monoph_kin"/>
    <property type="match status" value="1"/>
</dbReference>
<keyword evidence="2" id="KW-0479">Metal-binding</keyword>
<dbReference type="InterPro" id="IPR016188">
    <property type="entry name" value="PurM-like_N"/>
</dbReference>
<evidence type="ECO:0000313" key="6">
    <source>
        <dbReference type="Proteomes" id="UP000473531"/>
    </source>
</evidence>
<dbReference type="Pfam" id="PF00586">
    <property type="entry name" value="AIRS"/>
    <property type="match status" value="1"/>
</dbReference>
<dbReference type="CDD" id="cd02194">
    <property type="entry name" value="ThiL"/>
    <property type="match status" value="1"/>
</dbReference>
<proteinExistence type="inferred from homology"/>
<feature type="binding site" evidence="2">
    <location>
        <position position="113"/>
    </location>
    <ligand>
        <name>Mg(2+)</name>
        <dbReference type="ChEBI" id="CHEBI:18420"/>
        <label>1</label>
    </ligand>
</feature>
<keyword evidence="2" id="KW-0547">Nucleotide-binding</keyword>
<feature type="binding site" evidence="2">
    <location>
        <position position="49"/>
    </location>
    <ligand>
        <name>substrate</name>
    </ligand>
</feature>
<feature type="binding site" evidence="2">
    <location>
        <position position="70"/>
    </location>
    <ligand>
        <name>Mg(2+)</name>
        <dbReference type="ChEBI" id="CHEBI:18420"/>
        <label>2</label>
    </ligand>
</feature>
<dbReference type="GO" id="GO:0005524">
    <property type="term" value="F:ATP binding"/>
    <property type="evidence" value="ECO:0007669"/>
    <property type="project" value="UniProtKB-UniRule"/>
</dbReference>
<dbReference type="Pfam" id="PF02769">
    <property type="entry name" value="AIRS_C"/>
    <property type="match status" value="1"/>
</dbReference>
<comment type="caution">
    <text evidence="5">The sequence shown here is derived from an EMBL/GenBank/DDBJ whole genome shotgun (WGS) entry which is preliminary data.</text>
</comment>
<feature type="binding site" evidence="2">
    <location>
        <position position="293"/>
    </location>
    <ligand>
        <name>substrate</name>
    </ligand>
</feature>
<comment type="caution">
    <text evidence="2">Lacks conserved residue(s) required for the propagation of feature annotation.</text>
</comment>
<feature type="binding site" evidence="2">
    <location>
        <position position="202"/>
    </location>
    <ligand>
        <name>Mg(2+)</name>
        <dbReference type="ChEBI" id="CHEBI:18420"/>
        <label>3</label>
    </ligand>
</feature>
<dbReference type="Gene3D" id="3.90.650.10">
    <property type="entry name" value="PurM-like C-terminal domain"/>
    <property type="match status" value="1"/>
</dbReference>
<keyword evidence="6" id="KW-1185">Reference proteome</keyword>
<evidence type="ECO:0000259" key="3">
    <source>
        <dbReference type="Pfam" id="PF00586"/>
    </source>
</evidence>
<dbReference type="HAMAP" id="MF_02128">
    <property type="entry name" value="TMP_kinase"/>
    <property type="match status" value="1"/>
</dbReference>
<evidence type="ECO:0000313" key="5">
    <source>
        <dbReference type="EMBL" id="MXP13682.1"/>
    </source>
</evidence>
<dbReference type="PANTHER" id="PTHR30270">
    <property type="entry name" value="THIAMINE-MONOPHOSPHATE KINASE"/>
    <property type="match status" value="1"/>
</dbReference>
<comment type="function">
    <text evidence="2">Catalyzes the ATP-dependent phosphorylation of thiamine-monophosphate (TMP) to form thiamine-pyrophosphate (TPP), the active form of vitamin B1.</text>
</comment>
<comment type="miscellaneous">
    <text evidence="2">Reaction mechanism of ThiL seems to utilize a direct, inline transfer of the gamma-phosphate of ATP to TMP rather than a phosphorylated enzyme intermediate.</text>
</comment>
<dbReference type="SUPFAM" id="SSF55326">
    <property type="entry name" value="PurM N-terminal domain-like"/>
    <property type="match status" value="1"/>
</dbReference>
<keyword evidence="2 5" id="KW-0418">Kinase</keyword>
<sequence length="297" mass="30802">MTGELAFIQSLRALATHPAARGLNDDAAVLEIGAETLVLTQDSMVEGVHYLPGQDMADVAWKLVAANLSDLAAKGAVPLGVLYTHMLGENDDRFVAGLREVLAAYDTPLLGGDTVGRGQAIPPPARSFSLTAIGRAAHTPVPSRSGAQPGDGVFITGPVGAAMMGFEALERGLAEAGTAFRRPLPLLSQGRALAPLVSAMMDVSDGLLLDASRMASASQVTIAIAAPDVPIAAPEDRRGDALRWGDDYQLLFTGPKTVLWPIEAHHIGTVLPAGDTALLLDGAPLPADDPLGYRHSG</sequence>
<keyword evidence="2" id="KW-0067">ATP-binding</keyword>
<feature type="binding site" evidence="2">
    <location>
        <position position="40"/>
    </location>
    <ligand>
        <name>Mg(2+)</name>
        <dbReference type="ChEBI" id="CHEBI:18420"/>
        <label>4</label>
    </ligand>
</feature>
<name>A0A6L7GC98_9SPHN</name>
<evidence type="ECO:0000259" key="4">
    <source>
        <dbReference type="Pfam" id="PF02769"/>
    </source>
</evidence>
<dbReference type="PANTHER" id="PTHR30270:SF0">
    <property type="entry name" value="THIAMINE-MONOPHOSPHATE KINASE"/>
    <property type="match status" value="1"/>
</dbReference>
<feature type="binding site" evidence="2">
    <location>
        <position position="42"/>
    </location>
    <ligand>
        <name>Mg(2+)</name>
        <dbReference type="ChEBI" id="CHEBI:18420"/>
        <label>1</label>
    </ligand>
</feature>
<dbReference type="OrthoDB" id="9802811at2"/>
<dbReference type="GO" id="GO:0009229">
    <property type="term" value="P:thiamine diphosphate biosynthetic process"/>
    <property type="evidence" value="ECO:0007669"/>
    <property type="project" value="UniProtKB-UniRule"/>
</dbReference>
<dbReference type="UniPathway" id="UPA00060">
    <property type="reaction ID" value="UER00142"/>
</dbReference>
<dbReference type="EC" id="2.7.4.16" evidence="2"/>
<keyword evidence="1 2" id="KW-0784">Thiamine biosynthesis</keyword>
<dbReference type="RefSeq" id="WP_160599933.1">
    <property type="nucleotide sequence ID" value="NZ_WTYU01000001.1"/>
</dbReference>
<feature type="binding site" evidence="2">
    <location>
        <position position="205"/>
    </location>
    <ligand>
        <name>Mg(2+)</name>
        <dbReference type="ChEBI" id="CHEBI:18420"/>
        <label>5</label>
    </ligand>
</feature>
<feature type="binding site" evidence="2">
    <location>
        <position position="70"/>
    </location>
    <ligand>
        <name>Mg(2+)</name>
        <dbReference type="ChEBI" id="CHEBI:18420"/>
        <label>4</label>
    </ligand>
</feature>
<feature type="binding site" evidence="2">
    <location>
        <begin position="112"/>
        <end position="113"/>
    </location>
    <ligand>
        <name>ATP</name>
        <dbReference type="ChEBI" id="CHEBI:30616"/>
    </ligand>
</feature>
<dbReference type="GO" id="GO:0009030">
    <property type="term" value="F:thiamine-phosphate kinase activity"/>
    <property type="evidence" value="ECO:0007669"/>
    <property type="project" value="UniProtKB-UniRule"/>
</dbReference>
<feature type="binding site" evidence="2">
    <location>
        <position position="26"/>
    </location>
    <ligand>
        <name>Mg(2+)</name>
        <dbReference type="ChEBI" id="CHEBI:18420"/>
        <label>3</label>
    </ligand>
</feature>
<dbReference type="Proteomes" id="UP000473531">
    <property type="component" value="Unassembled WGS sequence"/>
</dbReference>
<comment type="catalytic activity">
    <reaction evidence="2">
        <text>thiamine phosphate + ATP = thiamine diphosphate + ADP</text>
        <dbReference type="Rhea" id="RHEA:15913"/>
        <dbReference type="ChEBI" id="CHEBI:30616"/>
        <dbReference type="ChEBI" id="CHEBI:37575"/>
        <dbReference type="ChEBI" id="CHEBI:58937"/>
        <dbReference type="ChEBI" id="CHEBI:456216"/>
        <dbReference type="EC" id="2.7.4.16"/>
    </reaction>
</comment>
<comment type="similarity">
    <text evidence="2">Belongs to the thiamine-monophosphate kinase family.</text>
</comment>
<gene>
    <name evidence="2 5" type="primary">thiL</name>
    <name evidence="5" type="ORF">GRI44_02800</name>
</gene>
<dbReference type="GO" id="GO:0009228">
    <property type="term" value="P:thiamine biosynthetic process"/>
    <property type="evidence" value="ECO:0007669"/>
    <property type="project" value="UniProtKB-KW"/>
</dbReference>
<reference evidence="5 6" key="1">
    <citation type="submission" date="2019-12" db="EMBL/GenBank/DDBJ databases">
        <title>Genomic-based taxomic classification of the family Erythrobacteraceae.</title>
        <authorList>
            <person name="Xu L."/>
        </authorList>
    </citation>
    <scope>NUCLEOTIDE SEQUENCE [LARGE SCALE GENOMIC DNA]</scope>
    <source>
        <strain evidence="5 6">KCTC 52259</strain>
    </source>
</reference>
<dbReference type="SUPFAM" id="SSF56042">
    <property type="entry name" value="PurM C-terminal domain-like"/>
    <property type="match status" value="1"/>
</dbReference>
<accession>A0A6L7GC98</accession>
<feature type="binding site" evidence="2">
    <location>
        <position position="204"/>
    </location>
    <ligand>
        <name>ATP</name>
        <dbReference type="ChEBI" id="CHEBI:30616"/>
    </ligand>
</feature>
<dbReference type="NCBIfam" id="TIGR01379">
    <property type="entry name" value="thiL"/>
    <property type="match status" value="1"/>
</dbReference>
<keyword evidence="2 5" id="KW-0808">Transferase</keyword>
<evidence type="ECO:0000256" key="1">
    <source>
        <dbReference type="ARBA" id="ARBA00022977"/>
    </source>
</evidence>
<dbReference type="AlphaFoldDB" id="A0A6L7GC98"/>
<evidence type="ECO:0000256" key="2">
    <source>
        <dbReference type="HAMAP-Rule" id="MF_02128"/>
    </source>
</evidence>
<feature type="binding site" evidence="2">
    <location>
        <position position="246"/>
    </location>
    <ligand>
        <name>substrate</name>
    </ligand>
</feature>
<dbReference type="InterPro" id="IPR010918">
    <property type="entry name" value="PurM-like_C_dom"/>
</dbReference>
<dbReference type="Gene3D" id="3.30.1330.10">
    <property type="entry name" value="PurM-like, N-terminal domain"/>
    <property type="match status" value="1"/>
</dbReference>
<feature type="domain" description="PurM-like C-terminal" evidence="4">
    <location>
        <begin position="148"/>
        <end position="236"/>
    </location>
</feature>
<feature type="binding site" evidence="2">
    <location>
        <position position="144"/>
    </location>
    <ligand>
        <name>ATP</name>
        <dbReference type="ChEBI" id="CHEBI:30616"/>
    </ligand>
</feature>
<feature type="binding site" evidence="2">
    <location>
        <position position="26"/>
    </location>
    <ligand>
        <name>Mg(2+)</name>
        <dbReference type="ChEBI" id="CHEBI:18420"/>
        <label>4</label>
    </ligand>
</feature>
<feature type="domain" description="PurM-like N-terminal" evidence="3">
    <location>
        <begin position="25"/>
        <end position="135"/>
    </location>
</feature>
<dbReference type="InterPro" id="IPR006283">
    <property type="entry name" value="ThiL-like"/>
</dbReference>
<dbReference type="InterPro" id="IPR036676">
    <property type="entry name" value="PurM-like_C_sf"/>
</dbReference>
<dbReference type="EMBL" id="WTYU01000001">
    <property type="protein sequence ID" value="MXP13682.1"/>
    <property type="molecule type" value="Genomic_DNA"/>
</dbReference>
<organism evidence="5 6">
    <name type="scientific">Allopontixanthobacter confluentis</name>
    <dbReference type="NCBI Taxonomy" id="1849021"/>
    <lineage>
        <taxon>Bacteria</taxon>
        <taxon>Pseudomonadati</taxon>
        <taxon>Pseudomonadota</taxon>
        <taxon>Alphaproteobacteria</taxon>
        <taxon>Sphingomonadales</taxon>
        <taxon>Erythrobacteraceae</taxon>
        <taxon>Allopontixanthobacter</taxon>
    </lineage>
</organism>
<dbReference type="InterPro" id="IPR036921">
    <property type="entry name" value="PurM-like_N_sf"/>
</dbReference>
<comment type="pathway">
    <text evidence="2">Cofactor biosynthesis; thiamine diphosphate biosynthesis; thiamine diphosphate from thiamine phosphate: step 1/1.</text>
</comment>
<protein>
    <recommendedName>
        <fullName evidence="2">Thiamine-monophosphate kinase</fullName>
        <shortName evidence="2">TMP kinase</shortName>
        <shortName evidence="2">Thiamine-phosphate kinase</shortName>
        <ecNumber evidence="2">2.7.4.16</ecNumber>
    </recommendedName>
</protein>
<dbReference type="GO" id="GO:0000287">
    <property type="term" value="F:magnesium ion binding"/>
    <property type="evidence" value="ECO:0007669"/>
    <property type="project" value="UniProtKB-UniRule"/>
</dbReference>
<feature type="binding site" evidence="2">
    <location>
        <position position="70"/>
    </location>
    <ligand>
        <name>Mg(2+)</name>
        <dbReference type="ChEBI" id="CHEBI:18420"/>
        <label>3</label>
    </ligand>
</feature>
<feature type="binding site" evidence="2">
    <location>
        <position position="42"/>
    </location>
    <ligand>
        <name>Mg(2+)</name>
        <dbReference type="ChEBI" id="CHEBI:18420"/>
        <label>2</label>
    </ligand>
</feature>
<keyword evidence="2" id="KW-0460">Magnesium</keyword>